<reference evidence="1" key="1">
    <citation type="submission" date="2012-05" db="EMBL/GenBank/DDBJ databases">
        <authorList>
            <person name="Krishnakumar V."/>
            <person name="Cheung F."/>
            <person name="Xiao Y."/>
            <person name="Chan A."/>
            <person name="Moskal W.A."/>
            <person name="Town C.D."/>
        </authorList>
    </citation>
    <scope>NUCLEOTIDE SEQUENCE</scope>
</reference>
<accession>I3STW5</accession>
<name>I3STW5_MEDTR</name>
<proteinExistence type="evidence at transcript level"/>
<sequence>MIEANPGIRFFLVITQST</sequence>
<dbReference type="EMBL" id="BT143913">
    <property type="protein sequence ID" value="AFK43707.1"/>
    <property type="molecule type" value="mRNA"/>
</dbReference>
<organism evidence="1">
    <name type="scientific">Medicago truncatula</name>
    <name type="common">Barrel medic</name>
    <name type="synonym">Medicago tribuloides</name>
    <dbReference type="NCBI Taxonomy" id="3880"/>
    <lineage>
        <taxon>Eukaryota</taxon>
        <taxon>Viridiplantae</taxon>
        <taxon>Streptophyta</taxon>
        <taxon>Embryophyta</taxon>
        <taxon>Tracheophyta</taxon>
        <taxon>Spermatophyta</taxon>
        <taxon>Magnoliopsida</taxon>
        <taxon>eudicotyledons</taxon>
        <taxon>Gunneridae</taxon>
        <taxon>Pentapetalae</taxon>
        <taxon>rosids</taxon>
        <taxon>fabids</taxon>
        <taxon>Fabales</taxon>
        <taxon>Fabaceae</taxon>
        <taxon>Papilionoideae</taxon>
        <taxon>50 kb inversion clade</taxon>
        <taxon>NPAAA clade</taxon>
        <taxon>Hologalegina</taxon>
        <taxon>IRL clade</taxon>
        <taxon>Trifolieae</taxon>
        <taxon>Medicago</taxon>
    </lineage>
</organism>
<protein>
    <submittedName>
        <fullName evidence="1">Uncharacterized protein</fullName>
    </submittedName>
</protein>
<dbReference type="AlphaFoldDB" id="I3STW5"/>
<evidence type="ECO:0000313" key="1">
    <source>
        <dbReference type="EMBL" id="AFK43707.1"/>
    </source>
</evidence>